<evidence type="ECO:0000313" key="3">
    <source>
        <dbReference type="Proteomes" id="UP000176603"/>
    </source>
</evidence>
<dbReference type="PANTHER" id="PTHR42763:SF2">
    <property type="entry name" value="ADP-GLUCOSE PHOSPHORYLASE"/>
    <property type="match status" value="1"/>
</dbReference>
<dbReference type="Gene3D" id="3.30.428.10">
    <property type="entry name" value="HIT-like"/>
    <property type="match status" value="2"/>
</dbReference>
<dbReference type="Proteomes" id="UP000176603">
    <property type="component" value="Unassembled WGS sequence"/>
</dbReference>
<gene>
    <name evidence="2" type="ORF">A3E39_01285</name>
</gene>
<dbReference type="STRING" id="1802399.A3E39_01285"/>
<comment type="caution">
    <text evidence="2">The sequence shown here is derived from an EMBL/GenBank/DDBJ whole genome shotgun (WGS) entry which is preliminary data.</text>
</comment>
<evidence type="ECO:0000313" key="2">
    <source>
        <dbReference type="EMBL" id="OGL78777.1"/>
    </source>
</evidence>
<protein>
    <recommendedName>
        <fullName evidence="1">DUF4931 domain-containing protein</fullName>
    </recommendedName>
</protein>
<dbReference type="SUPFAM" id="SSF54197">
    <property type="entry name" value="HIT-like"/>
    <property type="match status" value="2"/>
</dbReference>
<dbReference type="EMBL" id="MGEH01000024">
    <property type="protein sequence ID" value="OGL78777.1"/>
    <property type="molecule type" value="Genomic_DNA"/>
</dbReference>
<accession>A0A1F7UM47</accession>
<name>A0A1F7UM47_9BACT</name>
<dbReference type="InterPro" id="IPR053177">
    <property type="entry name" value="ADP-glucose_phosphorylase"/>
</dbReference>
<organism evidence="2 3">
    <name type="scientific">Candidatus Uhrbacteria bacterium RIFCSPHIGHO2_12_FULL_60_25</name>
    <dbReference type="NCBI Taxonomy" id="1802399"/>
    <lineage>
        <taxon>Bacteria</taxon>
        <taxon>Candidatus Uhriibacteriota</taxon>
    </lineage>
</organism>
<dbReference type="Pfam" id="PF16285">
    <property type="entry name" value="DUF4931_N"/>
    <property type="match status" value="1"/>
</dbReference>
<reference evidence="2 3" key="1">
    <citation type="journal article" date="2016" name="Nat. Commun.">
        <title>Thousands of microbial genomes shed light on interconnected biogeochemical processes in an aquifer system.</title>
        <authorList>
            <person name="Anantharaman K."/>
            <person name="Brown C.T."/>
            <person name="Hug L.A."/>
            <person name="Sharon I."/>
            <person name="Castelle C.J."/>
            <person name="Probst A.J."/>
            <person name="Thomas B.C."/>
            <person name="Singh A."/>
            <person name="Wilkins M.J."/>
            <person name="Karaoz U."/>
            <person name="Brodie E.L."/>
            <person name="Williams K.H."/>
            <person name="Hubbard S.S."/>
            <person name="Banfield J.F."/>
        </authorList>
    </citation>
    <scope>NUCLEOTIDE SEQUENCE [LARGE SCALE GENOMIC DNA]</scope>
</reference>
<dbReference type="PANTHER" id="PTHR42763">
    <property type="entry name" value="ADP-GLUCOSE PHOSPHORYLASE"/>
    <property type="match status" value="1"/>
</dbReference>
<evidence type="ECO:0000259" key="1">
    <source>
        <dbReference type="Pfam" id="PF16285"/>
    </source>
</evidence>
<proteinExistence type="predicted"/>
<dbReference type="InterPro" id="IPR046322">
    <property type="entry name" value="DUF4931"/>
</dbReference>
<sequence length="272" mass="30779">MKRNAYSWISRDARTGGLVFFAPHRTKRFGKKTGGCSFCPKGLNSKKVLARAGSFLSVANSYPIFVTDGSGVYGRQELIVEGREHAKQLASWDARRIEKLLAFYAGRFRRAFRDRRITSVLLYKNEGKNAGATQLHPHAQLWAMSVTGPLGGRPTTTRGIPFFEDRHVTATVPEGPFDHEVRITTKRRAHDFGQLTAAERRSVAEALTLCFRYVRRKKLDFNFFMYSTRKRGERFELRFVPREGVFAGAELGSGLYVNSTDTAQAAKDYTHE</sequence>
<dbReference type="AlphaFoldDB" id="A0A1F7UM47"/>
<dbReference type="InterPro" id="IPR036265">
    <property type="entry name" value="HIT-like_sf"/>
</dbReference>
<feature type="domain" description="DUF4931" evidence="1">
    <location>
        <begin position="30"/>
        <end position="144"/>
    </location>
</feature>